<dbReference type="Proteomes" id="UP000515123">
    <property type="component" value="Linkage group 4"/>
</dbReference>
<reference evidence="2" key="1">
    <citation type="journal article" date="2015" name="Nat. Genet.">
        <title>The pineapple genome and the evolution of CAM photosynthesis.</title>
        <authorList>
            <person name="Ming R."/>
            <person name="VanBuren R."/>
            <person name="Wai C.M."/>
            <person name="Tang H."/>
            <person name="Schatz M.C."/>
            <person name="Bowers J.E."/>
            <person name="Lyons E."/>
            <person name="Wang M.L."/>
            <person name="Chen J."/>
            <person name="Biggers E."/>
            <person name="Zhang J."/>
            <person name="Huang L."/>
            <person name="Zhang L."/>
            <person name="Miao W."/>
            <person name="Zhang J."/>
            <person name="Ye Z."/>
            <person name="Miao C."/>
            <person name="Lin Z."/>
            <person name="Wang H."/>
            <person name="Zhou H."/>
            <person name="Yim W.C."/>
            <person name="Priest H.D."/>
            <person name="Zheng C."/>
            <person name="Woodhouse M."/>
            <person name="Edger P.P."/>
            <person name="Guyot R."/>
            <person name="Guo H.B."/>
            <person name="Guo H."/>
            <person name="Zheng G."/>
            <person name="Singh R."/>
            <person name="Sharma A."/>
            <person name="Min X."/>
            <person name="Zheng Y."/>
            <person name="Lee H."/>
            <person name="Gurtowski J."/>
            <person name="Sedlazeck F.J."/>
            <person name="Harkess A."/>
            <person name="McKain M.R."/>
            <person name="Liao Z."/>
            <person name="Fang J."/>
            <person name="Liu J."/>
            <person name="Zhang X."/>
            <person name="Zhang Q."/>
            <person name="Hu W."/>
            <person name="Qin Y."/>
            <person name="Wang K."/>
            <person name="Chen L.Y."/>
            <person name="Shirley N."/>
            <person name="Lin Y.R."/>
            <person name="Liu L.Y."/>
            <person name="Hernandez A.G."/>
            <person name="Wright C.L."/>
            <person name="Bulone V."/>
            <person name="Tuskan G.A."/>
            <person name="Heath K."/>
            <person name="Zee F."/>
            <person name="Moore P.H."/>
            <person name="Sunkar R."/>
            <person name="Leebens-Mack J.H."/>
            <person name="Mockler T."/>
            <person name="Bennetzen J.L."/>
            <person name="Freeling M."/>
            <person name="Sankoff D."/>
            <person name="Paterson A.H."/>
            <person name="Zhu X."/>
            <person name="Yang X."/>
            <person name="Smith J.A."/>
            <person name="Cushman J.C."/>
            <person name="Paull R.E."/>
            <person name="Yu Q."/>
        </authorList>
    </citation>
    <scope>NUCLEOTIDE SEQUENCE [LARGE SCALE GENOMIC DNA]</scope>
    <source>
        <strain evidence="2">cv. F153</strain>
    </source>
</reference>
<proteinExistence type="predicted"/>
<feature type="compositionally biased region" description="Polar residues" evidence="1">
    <location>
        <begin position="1"/>
        <end position="14"/>
    </location>
</feature>
<name>A0A6P5EV02_ANACO</name>
<sequence>MGISTSTSEAPLQQPSSSSSSSSSSVSPHPPSPSPSPSPTPSPTLHQTDADEEDENVKQLKECSSIYLSLQECLAETNRNWKACQREVQALKACHARRNKSREK</sequence>
<evidence type="ECO:0000313" key="3">
    <source>
        <dbReference type="RefSeq" id="XP_020087611.1"/>
    </source>
</evidence>
<organism evidence="3">
    <name type="scientific">Ananas comosus</name>
    <name type="common">Pineapple</name>
    <name type="synonym">Ananas ananas</name>
    <dbReference type="NCBI Taxonomy" id="4615"/>
    <lineage>
        <taxon>Eukaryota</taxon>
        <taxon>Viridiplantae</taxon>
        <taxon>Streptophyta</taxon>
        <taxon>Embryophyta</taxon>
        <taxon>Tracheophyta</taxon>
        <taxon>Spermatophyta</taxon>
        <taxon>Magnoliopsida</taxon>
        <taxon>Liliopsida</taxon>
        <taxon>Poales</taxon>
        <taxon>Bromeliaceae</taxon>
        <taxon>Bromelioideae</taxon>
        <taxon>Ananas</taxon>
    </lineage>
</organism>
<evidence type="ECO:0000313" key="5">
    <source>
        <dbReference type="RefSeq" id="XP_020087613.1"/>
    </source>
</evidence>
<keyword evidence="2" id="KW-1185">Reference proteome</keyword>
<dbReference type="AlphaFoldDB" id="A0A6P5EV02"/>
<feature type="region of interest" description="Disordered" evidence="1">
    <location>
        <begin position="1"/>
        <end position="58"/>
    </location>
</feature>
<evidence type="ECO:0000313" key="2">
    <source>
        <dbReference type="Proteomes" id="UP000515123"/>
    </source>
</evidence>
<dbReference type="OrthoDB" id="5586401at2759"/>
<dbReference type="GeneID" id="109709696"/>
<feature type="compositionally biased region" description="Pro residues" evidence="1">
    <location>
        <begin position="28"/>
        <end position="42"/>
    </location>
</feature>
<dbReference type="PANTHER" id="PTHR48236">
    <property type="entry name" value="COX19-LIKE CHCH FAMILY PROTEIN"/>
    <property type="match status" value="1"/>
</dbReference>
<dbReference type="PANTHER" id="PTHR48236:SF1">
    <property type="entry name" value="COX19-LIKE CHCH FAMILY PROTEIN"/>
    <property type="match status" value="1"/>
</dbReference>
<protein>
    <submittedName>
        <fullName evidence="3 4">Uncharacterized protein</fullName>
    </submittedName>
</protein>
<reference evidence="3 4" key="2">
    <citation type="submission" date="2025-04" db="UniProtKB">
        <authorList>
            <consortium name="RefSeq"/>
        </authorList>
    </citation>
    <scope>IDENTIFICATION</scope>
    <source>
        <tissue evidence="3 4">Leaf</tissue>
    </source>
</reference>
<dbReference type="RefSeq" id="XP_020087613.1">
    <property type="nucleotide sequence ID" value="XM_020232024.1"/>
</dbReference>
<gene>
    <name evidence="3 4 5" type="primary">LOC109709696</name>
</gene>
<feature type="compositionally biased region" description="Low complexity" evidence="1">
    <location>
        <begin position="15"/>
        <end position="27"/>
    </location>
</feature>
<accession>A0A6P5EV02</accession>
<dbReference type="RefSeq" id="XP_020087612.1">
    <property type="nucleotide sequence ID" value="XM_020232023.1"/>
</dbReference>
<evidence type="ECO:0000256" key="1">
    <source>
        <dbReference type="SAM" id="MobiDB-lite"/>
    </source>
</evidence>
<evidence type="ECO:0000313" key="4">
    <source>
        <dbReference type="RefSeq" id="XP_020087612.1"/>
    </source>
</evidence>
<dbReference type="RefSeq" id="XP_020087611.1">
    <property type="nucleotide sequence ID" value="XM_020232022.1"/>
</dbReference>